<dbReference type="EMBL" id="QRKB01000040">
    <property type="protein sequence ID" value="RHH78730.1"/>
    <property type="molecule type" value="Genomic_DNA"/>
</dbReference>
<accession>A0A174W6N5</accession>
<dbReference type="AlphaFoldDB" id="A0A174W6N5"/>
<evidence type="ECO:0000313" key="1">
    <source>
        <dbReference type="EMBL" id="RHH78730.1"/>
    </source>
</evidence>
<sequence length="69" mass="8075">MVLQYLSNAGCEGAKRDSIYEYLKFRRKAMFFRRNLSQSVETISVTSNFDGYSEVNQLKKDRQHFGDLS</sequence>
<gene>
    <name evidence="1" type="ORF">DW192_12915</name>
</gene>
<dbReference type="Proteomes" id="UP000284548">
    <property type="component" value="Unassembled WGS sequence"/>
</dbReference>
<evidence type="ECO:0000313" key="2">
    <source>
        <dbReference type="Proteomes" id="UP000284548"/>
    </source>
</evidence>
<protein>
    <submittedName>
        <fullName evidence="1">Uncharacterized protein</fullName>
    </submittedName>
</protein>
<organism evidence="1 2">
    <name type="scientific">Segatella copri</name>
    <dbReference type="NCBI Taxonomy" id="165179"/>
    <lineage>
        <taxon>Bacteria</taxon>
        <taxon>Pseudomonadati</taxon>
        <taxon>Bacteroidota</taxon>
        <taxon>Bacteroidia</taxon>
        <taxon>Bacteroidales</taxon>
        <taxon>Prevotellaceae</taxon>
        <taxon>Segatella</taxon>
    </lineage>
</organism>
<name>A0A174W6N5_9BACT</name>
<comment type="caution">
    <text evidence="1">The sequence shown here is derived from an EMBL/GenBank/DDBJ whole genome shotgun (WGS) entry which is preliminary data.</text>
</comment>
<proteinExistence type="predicted"/>
<reference evidence="1 2" key="1">
    <citation type="submission" date="2018-08" db="EMBL/GenBank/DDBJ databases">
        <title>A genome reference for cultivated species of the human gut microbiota.</title>
        <authorList>
            <person name="Zou Y."/>
            <person name="Xue W."/>
            <person name="Luo G."/>
        </authorList>
    </citation>
    <scope>NUCLEOTIDE SEQUENCE [LARGE SCALE GENOMIC DNA]</scope>
    <source>
        <strain evidence="1 2">AM16-54</strain>
    </source>
</reference>